<evidence type="ECO:0000313" key="1">
    <source>
        <dbReference type="EMBL" id="BAD59151.1"/>
    </source>
</evidence>
<dbReference type="Proteomes" id="UP000006820">
    <property type="component" value="Chromosome"/>
</dbReference>
<sequence length="114" mass="12047">MTLVDSFPLAVLDVHHMHPWTHVGTSLAVDRYGQAGVFRHGSAGTTRSPARTIIRSSTAMRLRCASTSCSAAFTVSSVRPAVPSSAPTIASAASSTSIVTRAITHLHSTPYAKW</sequence>
<protein>
    <submittedName>
        <fullName evidence="1">Uncharacterized protein</fullName>
    </submittedName>
</protein>
<dbReference type="AlphaFoldDB" id="Q5YRP0"/>
<dbReference type="KEGG" id="nfa:NFA_43020"/>
<keyword evidence="2" id="KW-1185">Reference proteome</keyword>
<proteinExistence type="predicted"/>
<name>Q5YRP0_NOCFA</name>
<dbReference type="EMBL" id="AP006618">
    <property type="protein sequence ID" value="BAD59151.1"/>
    <property type="molecule type" value="Genomic_DNA"/>
</dbReference>
<organism evidence="1 2">
    <name type="scientific">Nocardia farcinica (strain IFM 10152)</name>
    <dbReference type="NCBI Taxonomy" id="247156"/>
    <lineage>
        <taxon>Bacteria</taxon>
        <taxon>Bacillati</taxon>
        <taxon>Actinomycetota</taxon>
        <taxon>Actinomycetes</taxon>
        <taxon>Mycobacteriales</taxon>
        <taxon>Nocardiaceae</taxon>
        <taxon>Nocardia</taxon>
    </lineage>
</organism>
<dbReference type="STRING" id="247156.NFA_43020"/>
<dbReference type="HOGENOM" id="CLU_2118509_0_0_11"/>
<evidence type="ECO:0000313" key="2">
    <source>
        <dbReference type="Proteomes" id="UP000006820"/>
    </source>
</evidence>
<reference evidence="1 2" key="1">
    <citation type="journal article" date="2004" name="Proc. Natl. Acad. Sci. U.S.A.">
        <title>The complete genomic sequence of Nocardia farcinica IFM 10152.</title>
        <authorList>
            <person name="Ishikawa J."/>
            <person name="Yamashita A."/>
            <person name="Mikami Y."/>
            <person name="Hoshino Y."/>
            <person name="Kurita H."/>
            <person name="Hotta K."/>
            <person name="Shiba T."/>
            <person name="Hattori M."/>
        </authorList>
    </citation>
    <scope>NUCLEOTIDE SEQUENCE [LARGE SCALE GENOMIC DNA]</scope>
    <source>
        <strain evidence="1 2">IFM 10152</strain>
    </source>
</reference>
<gene>
    <name evidence="1" type="ordered locus">NFA_43020</name>
</gene>
<accession>Q5YRP0</accession>